<evidence type="ECO:0000256" key="4">
    <source>
        <dbReference type="PROSITE-ProRule" id="PRU01024"/>
    </source>
</evidence>
<dbReference type="Pfam" id="PF05958">
    <property type="entry name" value="tRNA_U5-meth_tr"/>
    <property type="match status" value="1"/>
</dbReference>
<dbReference type="PANTHER" id="PTHR11061">
    <property type="entry name" value="RNA M5U METHYLTRANSFERASE"/>
    <property type="match status" value="1"/>
</dbReference>
<comment type="similarity">
    <text evidence="4">Belongs to the class I-like SAM-binding methyltransferase superfamily. RNA M5U methyltransferase family.</text>
</comment>
<dbReference type="InterPro" id="IPR010280">
    <property type="entry name" value="U5_MeTrfase_fam"/>
</dbReference>
<reference evidence="7 8" key="1">
    <citation type="submission" date="2023-07" db="EMBL/GenBank/DDBJ databases">
        <title>Genomic Encyclopedia of Type Strains, Phase IV (KMG-IV): sequencing the most valuable type-strain genomes for metagenomic binning, comparative biology and taxonomic classification.</title>
        <authorList>
            <person name="Goeker M."/>
        </authorList>
    </citation>
    <scope>NUCLEOTIDE SEQUENCE [LARGE SCALE GENOMIC DNA]</scope>
    <source>
        <strain evidence="7 8">DSM 23494</strain>
    </source>
</reference>
<dbReference type="GO" id="GO:0030697">
    <property type="term" value="F:tRNA (uracil(54)-C5)-methyltransferase activity, S-adenosyl methionine-dependent"/>
    <property type="evidence" value="ECO:0007669"/>
    <property type="project" value="UniProtKB-EC"/>
</dbReference>
<evidence type="ECO:0000256" key="5">
    <source>
        <dbReference type="PROSITE-ProRule" id="PRU10015"/>
    </source>
</evidence>
<dbReference type="Pfam" id="PF01938">
    <property type="entry name" value="TRAM"/>
    <property type="match status" value="1"/>
</dbReference>
<keyword evidence="8" id="KW-1185">Reference proteome</keyword>
<dbReference type="InterPro" id="IPR029063">
    <property type="entry name" value="SAM-dependent_MTases_sf"/>
</dbReference>
<dbReference type="SUPFAM" id="SSF50249">
    <property type="entry name" value="Nucleic acid-binding proteins"/>
    <property type="match status" value="1"/>
</dbReference>
<dbReference type="InterPro" id="IPR012340">
    <property type="entry name" value="NA-bd_OB-fold"/>
</dbReference>
<dbReference type="SUPFAM" id="SSF53335">
    <property type="entry name" value="S-adenosyl-L-methionine-dependent methyltransferases"/>
    <property type="match status" value="1"/>
</dbReference>
<dbReference type="InterPro" id="IPR002792">
    <property type="entry name" value="TRAM_dom"/>
</dbReference>
<dbReference type="Gene3D" id="2.40.50.140">
    <property type="entry name" value="Nucleic acid-binding proteins"/>
    <property type="match status" value="1"/>
</dbReference>
<dbReference type="CDD" id="cd02440">
    <property type="entry name" value="AdoMet_MTases"/>
    <property type="match status" value="1"/>
</dbReference>
<feature type="active site" description="Nucleophile" evidence="4">
    <location>
        <position position="419"/>
    </location>
</feature>
<evidence type="ECO:0000256" key="3">
    <source>
        <dbReference type="ARBA" id="ARBA00022691"/>
    </source>
</evidence>
<comment type="caution">
    <text evidence="7">The sequence shown here is derived from an EMBL/GenBank/DDBJ whole genome shotgun (WGS) entry which is preliminary data.</text>
</comment>
<feature type="binding site" evidence="4">
    <location>
        <position position="392"/>
    </location>
    <ligand>
        <name>S-adenosyl-L-methionine</name>
        <dbReference type="ChEBI" id="CHEBI:59789"/>
    </ligand>
</feature>
<keyword evidence="1 4" id="KW-0489">Methyltransferase</keyword>
<dbReference type="EC" id="2.1.1.35" evidence="7"/>
<feature type="binding site" evidence="4">
    <location>
        <position position="294"/>
    </location>
    <ligand>
        <name>S-adenosyl-L-methionine</name>
        <dbReference type="ChEBI" id="CHEBI:59789"/>
    </ligand>
</feature>
<evidence type="ECO:0000256" key="1">
    <source>
        <dbReference type="ARBA" id="ARBA00022603"/>
    </source>
</evidence>
<dbReference type="NCBIfam" id="TIGR00479">
    <property type="entry name" value="rumA"/>
    <property type="match status" value="1"/>
</dbReference>
<feature type="domain" description="TRAM" evidence="6">
    <location>
        <begin position="10"/>
        <end position="68"/>
    </location>
</feature>
<organism evidence="7 8">
    <name type="scientific">Cytobacillus purgationiresistens</name>
    <dbReference type="NCBI Taxonomy" id="863449"/>
    <lineage>
        <taxon>Bacteria</taxon>
        <taxon>Bacillati</taxon>
        <taxon>Bacillota</taxon>
        <taxon>Bacilli</taxon>
        <taxon>Bacillales</taxon>
        <taxon>Bacillaceae</taxon>
        <taxon>Cytobacillus</taxon>
    </lineage>
</organism>
<evidence type="ECO:0000256" key="2">
    <source>
        <dbReference type="ARBA" id="ARBA00022679"/>
    </source>
</evidence>
<name>A0ABU0AJX9_9BACI</name>
<dbReference type="Gene3D" id="2.40.50.1070">
    <property type="match status" value="1"/>
</dbReference>
<proteinExistence type="inferred from homology"/>
<dbReference type="PROSITE" id="PS51687">
    <property type="entry name" value="SAM_MT_RNA_M5U"/>
    <property type="match status" value="1"/>
</dbReference>
<dbReference type="PANTHER" id="PTHR11061:SF45">
    <property type="match status" value="1"/>
</dbReference>
<sequence length="463" mass="52461">MKQKQEQTANLKVQQTFPLTIKRLGINGEGVGYFKRQVVFVPGALPGEEIVAEATKVSPKFSEAKIKKIRKKSEYRVQAPCPLFGECGGCQLQHLRYDQQLKEKRDIIIQSLERHTKLQPEKLDIRETIGMDDPWRYRNKSQFQMGIKDGKVIAGLYSMNTHHLIDIEDCTVQQPHTIKATTTVKAIMQDLKIPIYNEKTRKGIVRTIVTRVGVQTGELQIVLITSKKDLPKKDLIVKEIKKRLPEVKSIIQNVNGQKTSLIFGEDTFHLDGEEFIQEMLGDIEFELSARTFFQLNPEQTVKLYNEVKKAAQLTGKEKVVDAYCGVGTIGLWIAKDAAEIRGMDIIPESIQDAKKNAAKHGIKHAQYVTGKAEKWLPKWTNEGWKPDVIIVDPPRTGLDQELLNTILKVQPKKVVYVSCNPSTLAKDISVLSKKYQVKGIQPVDMFPQTAHVECVTLLQRKTI</sequence>
<dbReference type="EMBL" id="JAUSUB010000015">
    <property type="protein sequence ID" value="MDQ0271570.1"/>
    <property type="molecule type" value="Genomic_DNA"/>
</dbReference>
<dbReference type="PROSITE" id="PS50926">
    <property type="entry name" value="TRAM"/>
    <property type="match status" value="1"/>
</dbReference>
<dbReference type="RefSeq" id="WP_307476811.1">
    <property type="nucleotide sequence ID" value="NZ_JAUSUB010000015.1"/>
</dbReference>
<evidence type="ECO:0000259" key="6">
    <source>
        <dbReference type="PROSITE" id="PS50926"/>
    </source>
</evidence>
<dbReference type="InterPro" id="IPR030390">
    <property type="entry name" value="MeTrfase_TrmA_AS"/>
</dbReference>
<keyword evidence="2 4" id="KW-0808">Transferase</keyword>
<evidence type="ECO:0000313" key="7">
    <source>
        <dbReference type="EMBL" id="MDQ0271570.1"/>
    </source>
</evidence>
<dbReference type="GO" id="GO:0032259">
    <property type="term" value="P:methylation"/>
    <property type="evidence" value="ECO:0007669"/>
    <property type="project" value="UniProtKB-KW"/>
</dbReference>
<protein>
    <submittedName>
        <fullName evidence="7">tRNA (Uracil-5-)-methyltransferase</fullName>
        <ecNumber evidence="7">2.1.1.35</ecNumber>
    </submittedName>
</protein>
<feature type="binding site" evidence="4">
    <location>
        <position position="344"/>
    </location>
    <ligand>
        <name>S-adenosyl-L-methionine</name>
        <dbReference type="ChEBI" id="CHEBI:59789"/>
    </ligand>
</feature>
<dbReference type="PROSITE" id="PS01231">
    <property type="entry name" value="TRMA_2"/>
    <property type="match status" value="1"/>
</dbReference>
<dbReference type="Gene3D" id="3.40.50.150">
    <property type="entry name" value="Vaccinia Virus protein VP39"/>
    <property type="match status" value="1"/>
</dbReference>
<dbReference type="PROSITE" id="PS01230">
    <property type="entry name" value="TRMA_1"/>
    <property type="match status" value="1"/>
</dbReference>
<keyword evidence="3 4" id="KW-0949">S-adenosyl-L-methionine</keyword>
<feature type="active site" evidence="5">
    <location>
        <position position="419"/>
    </location>
</feature>
<dbReference type="InterPro" id="IPR030391">
    <property type="entry name" value="MeTrfase_TrmA_CS"/>
</dbReference>
<feature type="binding site" evidence="4">
    <location>
        <position position="323"/>
    </location>
    <ligand>
        <name>S-adenosyl-L-methionine</name>
        <dbReference type="ChEBI" id="CHEBI:59789"/>
    </ligand>
</feature>
<dbReference type="Proteomes" id="UP001238088">
    <property type="component" value="Unassembled WGS sequence"/>
</dbReference>
<accession>A0ABU0AJX9</accession>
<evidence type="ECO:0000313" key="8">
    <source>
        <dbReference type="Proteomes" id="UP001238088"/>
    </source>
</evidence>
<gene>
    <name evidence="7" type="ORF">J2S17_003458</name>
</gene>